<accession>A0A4Z1BRY1</accession>
<dbReference type="RefSeq" id="WP_135838641.1">
    <property type="nucleotide sequence ID" value="NZ_SRRO01000001.1"/>
</dbReference>
<evidence type="ECO:0000313" key="3">
    <source>
        <dbReference type="Proteomes" id="UP000297496"/>
    </source>
</evidence>
<dbReference type="OrthoDB" id="3765772at2"/>
<evidence type="ECO:0000256" key="1">
    <source>
        <dbReference type="SAM" id="Phobius"/>
    </source>
</evidence>
<sequence>MSTDLRTALREAVADAPAYDVDPDDVIRAGGRRRRRHAGAVVGVSALAAAAVVVTVVLAGHERPDPAPAPAEIVRLDLEDSAAVDLDVVASTRTSWDNDRDSLAYDRLAGITADGLVLHTRYTDDRGHVEVGLLDPATGVTDWLPPLPGRPPEVTPVELGEGRLVLAEWMHQGRTFHLYDRGTRTWQSSVVHVSGAWERHVPPLVRMGPDDRVYVGSTMEGESAPLHWWSAPLDEGGRARVEEGLEGVAVAWAGGAVVRAAADGRVVVVAPDGETELSDRRPDGCNAPASFPEAAPTVLWAGDSPVVTYLCDSGSDVPGSTTVVHDRQGGRAVEVADATVVAADDSHVVLAGPSDGVDHPGVSSTYVLDLTELTVARIGGGLHDTQAALAAGLLLWNTPGPRDSQDAYDVVWKVARLG</sequence>
<dbReference type="SUPFAM" id="SSF89372">
    <property type="entry name" value="Fucose-specific lectin"/>
    <property type="match status" value="1"/>
</dbReference>
<name>A0A4Z1BRY1_9ACTN</name>
<organism evidence="2 3">
    <name type="scientific">Nocardioides eburneiflavus</name>
    <dbReference type="NCBI Taxonomy" id="2518372"/>
    <lineage>
        <taxon>Bacteria</taxon>
        <taxon>Bacillati</taxon>
        <taxon>Actinomycetota</taxon>
        <taxon>Actinomycetes</taxon>
        <taxon>Propionibacteriales</taxon>
        <taxon>Nocardioidaceae</taxon>
        <taxon>Nocardioides</taxon>
    </lineage>
</organism>
<proteinExistence type="predicted"/>
<keyword evidence="1" id="KW-1133">Transmembrane helix</keyword>
<reference evidence="2 3" key="1">
    <citation type="submission" date="2019-04" db="EMBL/GenBank/DDBJ databases">
        <title>Three New Species of Nocardioides, Nocardioides euryhalodurans sp. nov., Nocardioides seonyuensis sp. nov. and Nocardioides eburneoflavus sp. nov. Isolated from Soil.</title>
        <authorList>
            <person name="Roh S.G."/>
            <person name="Lee C."/>
            <person name="Kim M.-K."/>
            <person name="Kim S.B."/>
        </authorList>
    </citation>
    <scope>NUCLEOTIDE SEQUENCE [LARGE SCALE GENOMIC DNA]</scope>
    <source>
        <strain evidence="2 3">MMS17-SY213</strain>
    </source>
</reference>
<comment type="caution">
    <text evidence="2">The sequence shown here is derived from an EMBL/GenBank/DDBJ whole genome shotgun (WGS) entry which is preliminary data.</text>
</comment>
<dbReference type="AlphaFoldDB" id="A0A4Z1BRY1"/>
<evidence type="ECO:0008006" key="4">
    <source>
        <dbReference type="Google" id="ProtNLM"/>
    </source>
</evidence>
<dbReference type="EMBL" id="SRRO01000001">
    <property type="protein sequence ID" value="TGN64111.1"/>
    <property type="molecule type" value="Genomic_DNA"/>
</dbReference>
<evidence type="ECO:0000313" key="2">
    <source>
        <dbReference type="EMBL" id="TGN64111.1"/>
    </source>
</evidence>
<keyword evidence="1" id="KW-0812">Transmembrane</keyword>
<dbReference type="Proteomes" id="UP000297496">
    <property type="component" value="Unassembled WGS sequence"/>
</dbReference>
<protein>
    <recommendedName>
        <fullName evidence="4">WD40 repeat domain-containing protein</fullName>
    </recommendedName>
</protein>
<keyword evidence="1" id="KW-0472">Membrane</keyword>
<keyword evidence="3" id="KW-1185">Reference proteome</keyword>
<feature type="transmembrane region" description="Helical" evidence="1">
    <location>
        <begin position="38"/>
        <end position="60"/>
    </location>
</feature>
<gene>
    <name evidence="2" type="ORF">EXE59_09235</name>
</gene>